<feature type="domain" description="VIT" evidence="2">
    <location>
        <begin position="1"/>
        <end position="46"/>
    </location>
</feature>
<sequence>MYEAARSRGETVGLLEQFPEAADVFSTKLGSIPAGGSILVEISYVSELKHDAEVDGIRFTLPTTIAPRYGCQPRSIVAGKGVLDDGIDIIVKVRMGESSLIQSIQSPSHPILVSIGNISTSRQDAQPVMHQASATLALGSTHLGKDFVLIVSHRDSAIPIAFLEAHLSIPIQRALMLSLVPNFSLPPARPEIISVADRSGIMSSEIPTLISALKVFLKSLPVGIPESHKEAMAHIECFEANYGRTATHGAVRAAIERRFGGLDCKVLLLTDVDIWDQENFFRYLDYILRNRIRVFPLGIGNGVSSSLIEGVARAGKGFAQMVGEGEKLESKVVRMLKAALSPHVSDYTMEFSYEIATDDKSDMTWEMVEKDTTKEDQKPISLFDSSIKTEETEDPLSLGHKDQDPYAHLPLFPIPKLLQIPHVILPLFPFARTTAYLLLSPNSTQKTLKSVILRGTSPQGPLELEIPIQELPESDNQTGIPLKYLYASWFEEIVQREVVRLGLQFQVGGKWCSFVAVSENEHMGMKPSEDDMYRVESPVQALEDSFDEASFDGAEGCASEGTECEEAEESDEDMGFGPLGSSPTRETAPVNGPDTRYFHGLMEHVEGVRPEEAAVTWVADPLHHHPRQRPAHRICRLKAVSSARLLRIRLSNLPLWDMSNPSSRQIHRQAMPRVNSVQQRRLTIPLGLVLRRP</sequence>
<proteinExistence type="predicted"/>
<dbReference type="InterPro" id="IPR002035">
    <property type="entry name" value="VWF_A"/>
</dbReference>
<dbReference type="AlphaFoldDB" id="A0A8H3FNV5"/>
<reference evidence="3" key="1">
    <citation type="submission" date="2021-03" db="EMBL/GenBank/DDBJ databases">
        <authorList>
            <person name="Tagirdzhanova G."/>
        </authorList>
    </citation>
    <scope>NUCLEOTIDE SEQUENCE</scope>
</reference>
<comment type="caution">
    <text evidence="3">The sequence shown here is derived from an EMBL/GenBank/DDBJ whole genome shotgun (WGS) entry which is preliminary data.</text>
</comment>
<dbReference type="PROSITE" id="PS51468">
    <property type="entry name" value="VIT"/>
    <property type="match status" value="1"/>
</dbReference>
<dbReference type="PANTHER" id="PTHR45737">
    <property type="entry name" value="VON WILLEBRAND FACTOR A DOMAIN-CONTAINING PROTEIN 5A"/>
    <property type="match status" value="1"/>
</dbReference>
<accession>A0A8H3FNV5</accession>
<dbReference type="Pfam" id="PF08487">
    <property type="entry name" value="VIT"/>
    <property type="match status" value="1"/>
</dbReference>
<dbReference type="Proteomes" id="UP000664203">
    <property type="component" value="Unassembled WGS sequence"/>
</dbReference>
<feature type="region of interest" description="Disordered" evidence="1">
    <location>
        <begin position="552"/>
        <end position="591"/>
    </location>
</feature>
<dbReference type="InterPro" id="IPR036465">
    <property type="entry name" value="vWFA_dom_sf"/>
</dbReference>
<feature type="compositionally biased region" description="Acidic residues" evidence="1">
    <location>
        <begin position="562"/>
        <end position="574"/>
    </location>
</feature>
<dbReference type="Pfam" id="PF13768">
    <property type="entry name" value="VWA_3"/>
    <property type="match status" value="2"/>
</dbReference>
<evidence type="ECO:0000256" key="1">
    <source>
        <dbReference type="SAM" id="MobiDB-lite"/>
    </source>
</evidence>
<organism evidence="3 4">
    <name type="scientific">Alectoria fallacina</name>
    <dbReference type="NCBI Taxonomy" id="1903189"/>
    <lineage>
        <taxon>Eukaryota</taxon>
        <taxon>Fungi</taxon>
        <taxon>Dikarya</taxon>
        <taxon>Ascomycota</taxon>
        <taxon>Pezizomycotina</taxon>
        <taxon>Lecanoromycetes</taxon>
        <taxon>OSLEUM clade</taxon>
        <taxon>Lecanoromycetidae</taxon>
        <taxon>Lecanorales</taxon>
        <taxon>Lecanorineae</taxon>
        <taxon>Parmeliaceae</taxon>
        <taxon>Alectoria</taxon>
    </lineage>
</organism>
<dbReference type="OrthoDB" id="1729737at2759"/>
<evidence type="ECO:0000313" key="4">
    <source>
        <dbReference type="Proteomes" id="UP000664203"/>
    </source>
</evidence>
<name>A0A8H3FNV5_9LECA</name>
<evidence type="ECO:0000313" key="3">
    <source>
        <dbReference type="EMBL" id="CAF9924471.1"/>
    </source>
</evidence>
<keyword evidence="4" id="KW-1185">Reference proteome</keyword>
<dbReference type="SUPFAM" id="SSF53300">
    <property type="entry name" value="vWA-like"/>
    <property type="match status" value="1"/>
</dbReference>
<protein>
    <recommendedName>
        <fullName evidence="2">VIT domain-containing protein</fullName>
    </recommendedName>
</protein>
<dbReference type="EMBL" id="CAJPDR010000190">
    <property type="protein sequence ID" value="CAF9924471.1"/>
    <property type="molecule type" value="Genomic_DNA"/>
</dbReference>
<evidence type="ECO:0000259" key="2">
    <source>
        <dbReference type="PROSITE" id="PS51468"/>
    </source>
</evidence>
<dbReference type="Gene3D" id="3.40.50.410">
    <property type="entry name" value="von Willebrand factor, type A domain"/>
    <property type="match status" value="1"/>
</dbReference>
<gene>
    <name evidence="3" type="ORF">ALECFALPRED_002772</name>
</gene>
<dbReference type="PANTHER" id="PTHR45737:SF6">
    <property type="entry name" value="VON WILLEBRAND FACTOR A DOMAIN-CONTAINING PROTEIN 5A"/>
    <property type="match status" value="1"/>
</dbReference>
<dbReference type="InterPro" id="IPR013694">
    <property type="entry name" value="VIT"/>
</dbReference>